<keyword evidence="2" id="KW-0378">Hydrolase</keyword>
<organism evidence="2 3">
    <name type="scientific">Bowmanella pacifica</name>
    <dbReference type="NCBI Taxonomy" id="502051"/>
    <lineage>
        <taxon>Bacteria</taxon>
        <taxon>Pseudomonadati</taxon>
        <taxon>Pseudomonadota</taxon>
        <taxon>Gammaproteobacteria</taxon>
        <taxon>Alteromonadales</taxon>
        <taxon>Alteromonadaceae</taxon>
        <taxon>Bowmanella</taxon>
    </lineage>
</organism>
<feature type="domain" description="Lon N-terminal" evidence="1">
    <location>
        <begin position="7"/>
        <end position="192"/>
    </location>
</feature>
<dbReference type="RefSeq" id="WP_188688463.1">
    <property type="nucleotide sequence ID" value="NZ_BMLS01000001.1"/>
</dbReference>
<keyword evidence="3" id="KW-1185">Reference proteome</keyword>
<dbReference type="GO" id="GO:0008233">
    <property type="term" value="F:peptidase activity"/>
    <property type="evidence" value="ECO:0007669"/>
    <property type="project" value="UniProtKB-KW"/>
</dbReference>
<name>A0A918DFP2_9ALTE</name>
<dbReference type="Gene3D" id="2.30.130.40">
    <property type="entry name" value="LON domain-like"/>
    <property type="match status" value="1"/>
</dbReference>
<dbReference type="SUPFAM" id="SSF88697">
    <property type="entry name" value="PUA domain-like"/>
    <property type="match status" value="1"/>
</dbReference>
<dbReference type="AlphaFoldDB" id="A0A918DFP2"/>
<accession>A0A918DFP2</accession>
<dbReference type="Pfam" id="PF02190">
    <property type="entry name" value="LON_substr_bdg"/>
    <property type="match status" value="1"/>
</dbReference>
<dbReference type="EMBL" id="BMLS01000001">
    <property type="protein sequence ID" value="GGO63325.1"/>
    <property type="molecule type" value="Genomic_DNA"/>
</dbReference>
<dbReference type="InterPro" id="IPR003111">
    <property type="entry name" value="Lon_prtase_N"/>
</dbReference>
<dbReference type="InterPro" id="IPR015947">
    <property type="entry name" value="PUA-like_sf"/>
</dbReference>
<dbReference type="GO" id="GO:0006508">
    <property type="term" value="P:proteolysis"/>
    <property type="evidence" value="ECO:0007669"/>
    <property type="project" value="UniProtKB-KW"/>
</dbReference>
<dbReference type="InterPro" id="IPR046336">
    <property type="entry name" value="Lon_prtase_N_sf"/>
</dbReference>
<evidence type="ECO:0000259" key="1">
    <source>
        <dbReference type="SMART" id="SM00464"/>
    </source>
</evidence>
<dbReference type="SMART" id="SM00464">
    <property type="entry name" value="LON"/>
    <property type="match status" value="1"/>
</dbReference>
<gene>
    <name evidence="2" type="ORF">GCM10010982_00100</name>
</gene>
<evidence type="ECO:0000313" key="3">
    <source>
        <dbReference type="Proteomes" id="UP000606935"/>
    </source>
</evidence>
<reference evidence="2" key="1">
    <citation type="journal article" date="2014" name="Int. J. Syst. Evol. Microbiol.">
        <title>Complete genome sequence of Corynebacterium casei LMG S-19264T (=DSM 44701T), isolated from a smear-ripened cheese.</title>
        <authorList>
            <consortium name="US DOE Joint Genome Institute (JGI-PGF)"/>
            <person name="Walter F."/>
            <person name="Albersmeier A."/>
            <person name="Kalinowski J."/>
            <person name="Ruckert C."/>
        </authorList>
    </citation>
    <scope>NUCLEOTIDE SEQUENCE</scope>
    <source>
        <strain evidence="2">CGMCC 1.7086</strain>
    </source>
</reference>
<reference evidence="2" key="2">
    <citation type="submission" date="2020-09" db="EMBL/GenBank/DDBJ databases">
        <authorList>
            <person name="Sun Q."/>
            <person name="Zhou Y."/>
        </authorList>
    </citation>
    <scope>NUCLEOTIDE SEQUENCE</scope>
    <source>
        <strain evidence="2">CGMCC 1.7086</strain>
    </source>
</reference>
<proteinExistence type="predicted"/>
<keyword evidence="2" id="KW-0645">Protease</keyword>
<protein>
    <submittedName>
        <fullName evidence="2">ATP-dependent protease</fullName>
    </submittedName>
</protein>
<evidence type="ECO:0000313" key="2">
    <source>
        <dbReference type="EMBL" id="GGO63325.1"/>
    </source>
</evidence>
<comment type="caution">
    <text evidence="2">The sequence shown here is derived from an EMBL/GenBank/DDBJ whole genome shotgun (WGS) entry which is preliminary data.</text>
</comment>
<dbReference type="Proteomes" id="UP000606935">
    <property type="component" value="Unassembled WGS sequence"/>
</dbReference>
<sequence>MASEQKPVALFPLSAHLLPGGRLSLRIFEPRYLRMVKEACAAQRDFAVCMLNAKGDKQLNQHIYPLCTLAKVIDFSTLQDGLLGIVVEGQASLIVDQIETEQDGLRIANCEFDQVWNSADCLEQAELQLATDKLRAIFTRFADLPQLYPSPDFGNAMWVLFRWLELLPVDASVKQALLSEKDCRKVLLFLTELLH</sequence>